<sequence>MSRKSVAALVADIVAHPDRHVRENLGVNKPGTEGDRLVW</sequence>
<evidence type="ECO:0000313" key="1">
    <source>
        <dbReference type="EMBL" id="AFR07629.1"/>
    </source>
</evidence>
<dbReference type="PATRIC" id="fig|1205910.3.peg.4648"/>
<dbReference type="EMBL" id="CP003788">
    <property type="protein sequence ID" value="AFR07629.1"/>
    <property type="molecule type" value="Genomic_DNA"/>
</dbReference>
<organism evidence="1 2">
    <name type="scientific">Nocardiopsis alba (strain ATCC BAA-2165 / BE74)</name>
    <dbReference type="NCBI Taxonomy" id="1205910"/>
    <lineage>
        <taxon>Bacteria</taxon>
        <taxon>Bacillati</taxon>
        <taxon>Actinomycetota</taxon>
        <taxon>Actinomycetes</taxon>
        <taxon>Streptosporangiales</taxon>
        <taxon>Nocardiopsidaceae</taxon>
        <taxon>Nocardiopsis</taxon>
    </lineage>
</organism>
<dbReference type="KEGG" id="nal:B005_4919"/>
<gene>
    <name evidence="1" type="ordered locus">B005_4919</name>
</gene>
<dbReference type="Proteomes" id="UP000003779">
    <property type="component" value="Chromosome"/>
</dbReference>
<name>J7LA18_NOCAA</name>
<reference evidence="1 2" key="1">
    <citation type="journal article" date="2012" name="J. Bacteriol.">
        <title>Whole-Genome Sequence of Nocardiopsis alba Strain ATCC BAA-2165, Associated with Honeybees.</title>
        <authorList>
            <person name="Qiao J."/>
            <person name="Chen L."/>
            <person name="Li Y."/>
            <person name="Wang J."/>
            <person name="Zhang W."/>
            <person name="Chen S."/>
        </authorList>
    </citation>
    <scope>NUCLEOTIDE SEQUENCE [LARGE SCALE GENOMIC DNA]</scope>
    <source>
        <strain evidence="2">ATCC BAA-2165 / BE74</strain>
    </source>
</reference>
<protein>
    <submittedName>
        <fullName evidence="1">Uncharacterized protein</fullName>
    </submittedName>
</protein>
<dbReference type="STRING" id="1205910.B005_4919"/>
<dbReference type="HOGENOM" id="CLU_3313523_0_0_11"/>
<dbReference type="AlphaFoldDB" id="J7LA18"/>
<proteinExistence type="predicted"/>
<accession>J7LA18</accession>
<reference evidence="2" key="2">
    <citation type="submission" date="2012-08" db="EMBL/GenBank/DDBJ databases">
        <title>Whole-genome sequence of Nocardiopsis alba strain ATCC BAA-2165 associated with honeybees.</title>
        <authorList>
            <person name="Qiao J."/>
            <person name="Chen L."/>
            <person name="Li Y."/>
            <person name="Wang J."/>
            <person name="Zhang W."/>
            <person name="Chen S."/>
        </authorList>
    </citation>
    <scope>NUCLEOTIDE SEQUENCE [LARGE SCALE GENOMIC DNA]</scope>
    <source>
        <strain evidence="2">ATCC BAA-2165 / BE74</strain>
    </source>
</reference>
<dbReference type="eggNOG" id="COG0702">
    <property type="taxonomic scope" value="Bacteria"/>
</dbReference>
<evidence type="ECO:0000313" key="2">
    <source>
        <dbReference type="Proteomes" id="UP000003779"/>
    </source>
</evidence>